<dbReference type="Pfam" id="PF08666">
    <property type="entry name" value="SAF"/>
    <property type="match status" value="1"/>
</dbReference>
<dbReference type="InterPro" id="IPR013974">
    <property type="entry name" value="SAF"/>
</dbReference>
<evidence type="ECO:0000313" key="4">
    <source>
        <dbReference type="EMBL" id="SDS73958.1"/>
    </source>
</evidence>
<dbReference type="Proteomes" id="UP000199103">
    <property type="component" value="Chromosome I"/>
</dbReference>
<dbReference type="CDD" id="cd11614">
    <property type="entry name" value="SAF_CpaB_FlgA_like"/>
    <property type="match status" value="1"/>
</dbReference>
<keyword evidence="2" id="KW-0472">Membrane</keyword>
<protein>
    <submittedName>
        <fullName evidence="4">SAF domain-containing protein</fullName>
    </submittedName>
</protein>
<evidence type="ECO:0000256" key="1">
    <source>
        <dbReference type="SAM" id="MobiDB-lite"/>
    </source>
</evidence>
<feature type="domain" description="SAF" evidence="3">
    <location>
        <begin position="59"/>
        <end position="122"/>
    </location>
</feature>
<dbReference type="AlphaFoldDB" id="A0A1H1UN56"/>
<gene>
    <name evidence="4" type="ORF">SAMN04489812_2861</name>
</gene>
<dbReference type="EMBL" id="LT629772">
    <property type="protein sequence ID" value="SDS73958.1"/>
    <property type="molecule type" value="Genomic_DNA"/>
</dbReference>
<sequence>MAVDEQATRSRTPPREPDIPATPQTRTRRNPRWIALGIIAICLGAIASFFLYSQVAESHRVVAVRHSISRGETIKADDLGQVSVGDTGGLVTVPATRIGSLVGKVAAVDLVEGSLLPPDAITDVLPPDKGNGVIGIKVATGRAPSGFLAAGSPVRLVILPVDAAGVDATSGQSTSASTSGTAPPGDGSAAEITNVATISAAVINSDQAEDGVFLNLELATDEAVEAASYAAQGRVVVVRESER</sequence>
<dbReference type="Gene3D" id="3.90.1210.10">
    <property type="entry name" value="Antifreeze-like/N-acetylneuraminic acid synthase C-terminal domain"/>
    <property type="match status" value="1"/>
</dbReference>
<reference evidence="4 5" key="1">
    <citation type="submission" date="2016-10" db="EMBL/GenBank/DDBJ databases">
        <authorList>
            <person name="de Groot N.N."/>
        </authorList>
    </citation>
    <scope>NUCLEOTIDE SEQUENCE [LARGE SCALE GENOMIC DNA]</scope>
    <source>
        <strain evidence="4 5">DSM 21800</strain>
    </source>
</reference>
<feature type="transmembrane region" description="Helical" evidence="2">
    <location>
        <begin position="33"/>
        <end position="52"/>
    </location>
</feature>
<dbReference type="STRING" id="630515.SAMN04489812_2861"/>
<dbReference type="SMART" id="SM00858">
    <property type="entry name" value="SAF"/>
    <property type="match status" value="1"/>
</dbReference>
<keyword evidence="5" id="KW-1185">Reference proteome</keyword>
<proteinExistence type="predicted"/>
<evidence type="ECO:0000313" key="5">
    <source>
        <dbReference type="Proteomes" id="UP000199103"/>
    </source>
</evidence>
<feature type="region of interest" description="Disordered" evidence="1">
    <location>
        <begin position="168"/>
        <end position="188"/>
    </location>
</feature>
<evidence type="ECO:0000259" key="3">
    <source>
        <dbReference type="SMART" id="SM00858"/>
    </source>
</evidence>
<accession>A0A1H1UN56</accession>
<organism evidence="4 5">
    <name type="scientific">Microlunatus soli</name>
    <dbReference type="NCBI Taxonomy" id="630515"/>
    <lineage>
        <taxon>Bacteria</taxon>
        <taxon>Bacillati</taxon>
        <taxon>Actinomycetota</taxon>
        <taxon>Actinomycetes</taxon>
        <taxon>Propionibacteriales</taxon>
        <taxon>Propionibacteriaceae</taxon>
        <taxon>Microlunatus</taxon>
    </lineage>
</organism>
<keyword evidence="2" id="KW-1133">Transmembrane helix</keyword>
<feature type="region of interest" description="Disordered" evidence="1">
    <location>
        <begin position="1"/>
        <end position="26"/>
    </location>
</feature>
<feature type="compositionally biased region" description="Low complexity" evidence="1">
    <location>
        <begin position="168"/>
        <end position="185"/>
    </location>
</feature>
<dbReference type="RefSeq" id="WP_231920345.1">
    <property type="nucleotide sequence ID" value="NZ_LT629772.1"/>
</dbReference>
<name>A0A1H1UN56_9ACTN</name>
<evidence type="ECO:0000256" key="2">
    <source>
        <dbReference type="SAM" id="Phobius"/>
    </source>
</evidence>
<keyword evidence="2" id="KW-0812">Transmembrane</keyword>